<protein>
    <submittedName>
        <fullName evidence="8">ABC transporter permease</fullName>
    </submittedName>
</protein>
<evidence type="ECO:0000256" key="4">
    <source>
        <dbReference type="ARBA" id="ARBA00022989"/>
    </source>
</evidence>
<evidence type="ECO:0000259" key="7">
    <source>
        <dbReference type="Pfam" id="PF02687"/>
    </source>
</evidence>
<keyword evidence="9" id="KW-1185">Reference proteome</keyword>
<dbReference type="Proteomes" id="UP001058003">
    <property type="component" value="Chromosome"/>
</dbReference>
<name>A0A9Q9I869_9ACTN</name>
<keyword evidence="5 6" id="KW-0472">Membrane</keyword>
<evidence type="ECO:0000313" key="8">
    <source>
        <dbReference type="EMBL" id="UWZ51122.1"/>
    </source>
</evidence>
<feature type="transmembrane region" description="Helical" evidence="6">
    <location>
        <begin position="450"/>
        <end position="467"/>
    </location>
</feature>
<evidence type="ECO:0000256" key="5">
    <source>
        <dbReference type="ARBA" id="ARBA00023136"/>
    </source>
</evidence>
<feature type="transmembrane region" description="Helical" evidence="6">
    <location>
        <begin position="824"/>
        <end position="847"/>
    </location>
</feature>
<evidence type="ECO:0000256" key="2">
    <source>
        <dbReference type="ARBA" id="ARBA00022475"/>
    </source>
</evidence>
<dbReference type="Pfam" id="PF02687">
    <property type="entry name" value="FtsX"/>
    <property type="match status" value="1"/>
</dbReference>
<feature type="transmembrane region" description="Helical" evidence="6">
    <location>
        <begin position="479"/>
        <end position="500"/>
    </location>
</feature>
<reference evidence="8" key="1">
    <citation type="submission" date="2021-04" db="EMBL/GenBank/DDBJ databases">
        <title>Dactylosporangium aurantiacum NRRL B-8018 full assembly.</title>
        <authorList>
            <person name="Hartkoorn R.C."/>
            <person name="Beaudoing E."/>
            <person name="Hot D."/>
        </authorList>
    </citation>
    <scope>NUCLEOTIDE SEQUENCE</scope>
    <source>
        <strain evidence="8">NRRL B-8018</strain>
    </source>
</reference>
<evidence type="ECO:0000313" key="9">
    <source>
        <dbReference type="Proteomes" id="UP001058003"/>
    </source>
</evidence>
<feature type="domain" description="ABC3 transporter permease C-terminal" evidence="7">
    <location>
        <begin position="778"/>
        <end position="886"/>
    </location>
</feature>
<evidence type="ECO:0000256" key="6">
    <source>
        <dbReference type="SAM" id="Phobius"/>
    </source>
</evidence>
<feature type="transmembrane region" description="Helical" evidence="6">
    <location>
        <begin position="769"/>
        <end position="794"/>
    </location>
</feature>
<keyword evidence="2" id="KW-1003">Cell membrane</keyword>
<dbReference type="AlphaFoldDB" id="A0A9Q9I869"/>
<gene>
    <name evidence="8" type="ORF">Daura_30680</name>
</gene>
<dbReference type="GO" id="GO:0005886">
    <property type="term" value="C:plasma membrane"/>
    <property type="evidence" value="ECO:0007669"/>
    <property type="project" value="UniProtKB-SubCell"/>
</dbReference>
<feature type="transmembrane region" description="Helical" evidence="6">
    <location>
        <begin position="327"/>
        <end position="348"/>
    </location>
</feature>
<dbReference type="OrthoDB" id="3782729at2"/>
<proteinExistence type="predicted"/>
<sequence length="907" mass="91469">MRPHWPSVRGRARADRGALLLCAAVVALVTALAGAAPVLLAGIADDAVRDAVLRAGDDADVTATTRWEPDAGPKGRFRAPGLADDVDVLRLRALGELEPALRAVLAPPVASVVSPTLRVVREDRARTFRMAYLTAGGEPAVTWLAGGAPGPAVAAQGDAEVPYQTAWLVRVGVSESTAAALGVRPGDRIPLTDERGAPKLVEVSGVFRATDRADPRWRPAPWLLEPDPGTDRTRTVRLGGLLSRDSLPDARLAFDADELRPTVTLAPRPEAFTLDVGHTVGAAAVALEAGSAAPSAPGTRLAWNTRLDTVLHDVAGDIEAASVQMSVLLTGVVAVAVLVLTLVADLLVSRRVPALVLARHRGAALPALGAELLLESAVTAAVAAAAGLAAARAVGPAVAWAWTVPVVLAAAVGPPVLGVRAAGRATDDRPAPANRAAGQFTASTGHLRRLVLEGTVLTVAAAAFVALRQRGVDPGGGTALPASAPTLGALAGGLLLARLLPPGTRLLLRQALRSRHPVAVFGVARAASTAGRGLPVVTLAAAAALASFVLTVGATVEAGIRDTAWRTVGADARLDLGADAGVDFSAATADGPARRIAAAPGVRHVVTAQVSDAVQVATAEVVVTTRLVAVDADGYGRMLADTPLPGTLPAGRLAAPAGDAVPALVRSADGSLRPGMRLELRRAGQPPIPLVAVGAAPAVGAASTVGGPGDVVLVDAATLTAAGMPVAPNTIWVSGPGAERAAAGAGAGHAVLRTGVVRSLHGAPLVSGLLNLAAASVLTLVALGLLGLALGAAVQAPQRWLTISRLRTLGLRPRDAGRVAAGELLPAVAFAGLTGPLLGVLLAGATLRPLSLPRVTGQATDPVLTPPWLLLGGLPLLFLVTVAVGVGVESARRRRGRLAAALRIGER</sequence>
<accession>A0A9Q9I869</accession>
<feature type="transmembrane region" description="Helical" evidence="6">
    <location>
        <begin position="867"/>
        <end position="888"/>
    </location>
</feature>
<keyword evidence="3 6" id="KW-0812">Transmembrane</keyword>
<dbReference type="EMBL" id="CP073767">
    <property type="protein sequence ID" value="UWZ51122.1"/>
    <property type="molecule type" value="Genomic_DNA"/>
</dbReference>
<organism evidence="8 9">
    <name type="scientific">Dactylosporangium aurantiacum</name>
    <dbReference type="NCBI Taxonomy" id="35754"/>
    <lineage>
        <taxon>Bacteria</taxon>
        <taxon>Bacillati</taxon>
        <taxon>Actinomycetota</taxon>
        <taxon>Actinomycetes</taxon>
        <taxon>Micromonosporales</taxon>
        <taxon>Micromonosporaceae</taxon>
        <taxon>Dactylosporangium</taxon>
    </lineage>
</organism>
<evidence type="ECO:0000256" key="3">
    <source>
        <dbReference type="ARBA" id="ARBA00022692"/>
    </source>
</evidence>
<keyword evidence="4 6" id="KW-1133">Transmembrane helix</keyword>
<dbReference type="RefSeq" id="WP_033366193.1">
    <property type="nucleotide sequence ID" value="NZ_CP073767.1"/>
</dbReference>
<dbReference type="KEGG" id="daur:Daura_30680"/>
<feature type="transmembrane region" description="Helical" evidence="6">
    <location>
        <begin position="368"/>
        <end position="391"/>
    </location>
</feature>
<evidence type="ECO:0000256" key="1">
    <source>
        <dbReference type="ARBA" id="ARBA00004651"/>
    </source>
</evidence>
<dbReference type="InterPro" id="IPR003838">
    <property type="entry name" value="ABC3_permease_C"/>
</dbReference>
<feature type="transmembrane region" description="Helical" evidence="6">
    <location>
        <begin position="534"/>
        <end position="556"/>
    </location>
</feature>
<comment type="subcellular location">
    <subcellularLocation>
        <location evidence="1">Cell membrane</location>
        <topology evidence="1">Multi-pass membrane protein</topology>
    </subcellularLocation>
</comment>
<feature type="transmembrane region" description="Helical" evidence="6">
    <location>
        <begin position="397"/>
        <end position="419"/>
    </location>
</feature>